<dbReference type="InterPro" id="IPR035943">
    <property type="entry name" value="XisI-like_sf"/>
</dbReference>
<dbReference type="CDD" id="cd16382">
    <property type="entry name" value="XisI-like"/>
    <property type="match status" value="1"/>
</dbReference>
<dbReference type="EMBL" id="JAQOSQ010000027">
    <property type="protein sequence ID" value="MDJ1185157.1"/>
    <property type="molecule type" value="Genomic_DNA"/>
</dbReference>
<dbReference type="RefSeq" id="WP_283759805.1">
    <property type="nucleotide sequence ID" value="NZ_JAQOSQ010000027.1"/>
</dbReference>
<reference evidence="1 2" key="1">
    <citation type="submission" date="2023-01" db="EMBL/GenBank/DDBJ databases">
        <title>Novel diversity within Roseofilum (Cyanobacteria; Desertifilaceae) from marine benthic mats with descriptions of four novel species.</title>
        <authorList>
            <person name="Wang Y."/>
            <person name="Berthold D.E."/>
            <person name="Hu J."/>
            <person name="Lefler F.W."/>
            <person name="Laughinghouse H.D. IV."/>
        </authorList>
    </citation>
    <scope>NUCLEOTIDE SEQUENCE [LARGE SCALE GENOMIC DNA]</scope>
    <source>
        <strain evidence="1 2">BLCC-M143</strain>
    </source>
</reference>
<organism evidence="1 2">
    <name type="scientific">Roseofilum casamattae BLCC-M143</name>
    <dbReference type="NCBI Taxonomy" id="3022442"/>
    <lineage>
        <taxon>Bacteria</taxon>
        <taxon>Bacillati</taxon>
        <taxon>Cyanobacteriota</taxon>
        <taxon>Cyanophyceae</taxon>
        <taxon>Desertifilales</taxon>
        <taxon>Desertifilaceae</taxon>
        <taxon>Roseofilum</taxon>
        <taxon>Roseofilum casamattae</taxon>
    </lineage>
</organism>
<dbReference type="Pfam" id="PF08869">
    <property type="entry name" value="XisI"/>
    <property type="match status" value="1"/>
</dbReference>
<dbReference type="InterPro" id="IPR014968">
    <property type="entry name" value="XisI"/>
</dbReference>
<name>A0ABT7C128_9CYAN</name>
<dbReference type="Gene3D" id="3.30.310.110">
    <property type="entry name" value="XisI-like"/>
    <property type="match status" value="1"/>
</dbReference>
<dbReference type="Proteomes" id="UP001232992">
    <property type="component" value="Unassembled WGS sequence"/>
</dbReference>
<proteinExistence type="predicted"/>
<gene>
    <name evidence="1" type="ORF">PMH09_18370</name>
</gene>
<sequence length="113" mass="13656">MDKLVNYRQSIQKILNEYDRLVHQSPDNDSETCLVFDETRDHYLWLTADWKNDKRLKYTHIHIRIKNEKIYIEEDWTEEGIANELLREGISKEEIVLAFHDPDSRKYTEFAIA</sequence>
<keyword evidence="2" id="KW-1185">Reference proteome</keyword>
<dbReference type="SUPFAM" id="SSF143847">
    <property type="entry name" value="XisI-like"/>
    <property type="match status" value="1"/>
</dbReference>
<protein>
    <submittedName>
        <fullName evidence="1">XisI protein</fullName>
    </submittedName>
</protein>
<comment type="caution">
    <text evidence="1">The sequence shown here is derived from an EMBL/GenBank/DDBJ whole genome shotgun (WGS) entry which is preliminary data.</text>
</comment>
<accession>A0ABT7C128</accession>
<evidence type="ECO:0000313" key="1">
    <source>
        <dbReference type="EMBL" id="MDJ1185157.1"/>
    </source>
</evidence>
<evidence type="ECO:0000313" key="2">
    <source>
        <dbReference type="Proteomes" id="UP001232992"/>
    </source>
</evidence>